<dbReference type="CDD" id="cd02440">
    <property type="entry name" value="AdoMet_MTases"/>
    <property type="match status" value="1"/>
</dbReference>
<evidence type="ECO:0000313" key="5">
    <source>
        <dbReference type="EMBL" id="MBA2936358.1"/>
    </source>
</evidence>
<dbReference type="Pfam" id="PF13649">
    <property type="entry name" value="Methyltransf_25"/>
    <property type="match status" value="1"/>
</dbReference>
<keyword evidence="2 5" id="KW-0808">Transferase</keyword>
<organism evidence="5 6">
    <name type="scientific">Sphingomonas chungangi</name>
    <dbReference type="NCBI Taxonomy" id="2683589"/>
    <lineage>
        <taxon>Bacteria</taxon>
        <taxon>Pseudomonadati</taxon>
        <taxon>Pseudomonadota</taxon>
        <taxon>Alphaproteobacteria</taxon>
        <taxon>Sphingomonadales</taxon>
        <taxon>Sphingomonadaceae</taxon>
        <taxon>Sphingomonas</taxon>
    </lineage>
</organism>
<dbReference type="GO" id="GO:0032259">
    <property type="term" value="P:methylation"/>
    <property type="evidence" value="ECO:0007669"/>
    <property type="project" value="UniProtKB-KW"/>
</dbReference>
<dbReference type="EMBL" id="JACEIB010000027">
    <property type="protein sequence ID" value="MBA2936358.1"/>
    <property type="molecule type" value="Genomic_DNA"/>
</dbReference>
<proteinExistence type="predicted"/>
<evidence type="ECO:0000313" key="6">
    <source>
        <dbReference type="Proteomes" id="UP000570166"/>
    </source>
</evidence>
<name>A0A838LG02_9SPHN</name>
<dbReference type="SUPFAM" id="SSF53335">
    <property type="entry name" value="S-adenosyl-L-methionine-dependent methyltransferases"/>
    <property type="match status" value="1"/>
</dbReference>
<evidence type="ECO:0000256" key="1">
    <source>
        <dbReference type="ARBA" id="ARBA00022603"/>
    </source>
</evidence>
<dbReference type="Gene3D" id="3.40.50.150">
    <property type="entry name" value="Vaccinia Virus protein VP39"/>
    <property type="match status" value="1"/>
</dbReference>
<evidence type="ECO:0000259" key="4">
    <source>
        <dbReference type="Pfam" id="PF13649"/>
    </source>
</evidence>
<protein>
    <submittedName>
        <fullName evidence="5">Class I SAM-dependent methyltransferase</fullName>
    </submittedName>
</protein>
<keyword evidence="1 5" id="KW-0489">Methyltransferase</keyword>
<dbReference type="InterPro" id="IPR041698">
    <property type="entry name" value="Methyltransf_25"/>
</dbReference>
<dbReference type="Proteomes" id="UP000570166">
    <property type="component" value="Unassembled WGS sequence"/>
</dbReference>
<dbReference type="GO" id="GO:0008168">
    <property type="term" value="F:methyltransferase activity"/>
    <property type="evidence" value="ECO:0007669"/>
    <property type="project" value="UniProtKB-KW"/>
</dbReference>
<feature type="domain" description="Methyltransferase" evidence="4">
    <location>
        <begin position="53"/>
        <end position="141"/>
    </location>
</feature>
<accession>A0A838LG02</accession>
<dbReference type="InterPro" id="IPR029063">
    <property type="entry name" value="SAM-dependent_MTases_sf"/>
</dbReference>
<keyword evidence="6" id="KW-1185">Reference proteome</keyword>
<comment type="caution">
    <text evidence="5">The sequence shown here is derived from an EMBL/GenBank/DDBJ whole genome shotgun (WGS) entry which is preliminary data.</text>
</comment>
<evidence type="ECO:0000256" key="2">
    <source>
        <dbReference type="ARBA" id="ARBA00022679"/>
    </source>
</evidence>
<evidence type="ECO:0000256" key="3">
    <source>
        <dbReference type="ARBA" id="ARBA00022691"/>
    </source>
</evidence>
<dbReference type="PANTHER" id="PTHR43464">
    <property type="entry name" value="METHYLTRANSFERASE"/>
    <property type="match status" value="1"/>
</dbReference>
<keyword evidence="3" id="KW-0949">S-adenosyl-L-methionine</keyword>
<dbReference type="AlphaFoldDB" id="A0A838LG02"/>
<dbReference type="PANTHER" id="PTHR43464:SF19">
    <property type="entry name" value="UBIQUINONE BIOSYNTHESIS O-METHYLTRANSFERASE, MITOCHONDRIAL"/>
    <property type="match status" value="1"/>
</dbReference>
<sequence length="222" mass="23936">MTGNPADTLLDSWSVNAEAWTDAVRGHCIASRREITDAAIVEAVLRHRPRRMLDVGCGEGWLCRALAGQIETITGVDGSPELIEYARASGGAEFLCRDYARLIETPAAAGADFDLIACNFALLDDRVAALLSALARIAAPGAHLVIQTVHPLTVAPPYADGWRTERFDGFGNAPWAEMPWMFRTLGNWVKTISESWRLIGIGEPCTPGAPLPASLLITARKA</sequence>
<gene>
    <name evidence="5" type="ORF">HZF05_19935</name>
</gene>
<dbReference type="RefSeq" id="WP_160364216.1">
    <property type="nucleotide sequence ID" value="NZ_JACEIB010000027.1"/>
</dbReference>
<reference evidence="5 6" key="1">
    <citation type="submission" date="2020-07" db="EMBL/GenBank/DDBJ databases">
        <authorList>
            <person name="Sun Q."/>
        </authorList>
    </citation>
    <scope>NUCLEOTIDE SEQUENCE [LARGE SCALE GENOMIC DNA]</scope>
    <source>
        <strain evidence="5 6">CGMCC 1.13654</strain>
    </source>
</reference>